<feature type="compositionally biased region" description="Acidic residues" evidence="1">
    <location>
        <begin position="201"/>
        <end position="230"/>
    </location>
</feature>
<evidence type="ECO:0000313" key="3">
    <source>
        <dbReference type="Proteomes" id="UP000594263"/>
    </source>
</evidence>
<dbReference type="Gramene" id="Kaladp0030s0030.1.v1.1">
    <property type="protein sequence ID" value="Kaladp0030s0030.1.v1.1"/>
    <property type="gene ID" value="Kaladp0030s0030.v1.1"/>
</dbReference>
<organism evidence="2 3">
    <name type="scientific">Kalanchoe fedtschenkoi</name>
    <name type="common">Lavender scallops</name>
    <name type="synonym">South American air plant</name>
    <dbReference type="NCBI Taxonomy" id="63787"/>
    <lineage>
        <taxon>Eukaryota</taxon>
        <taxon>Viridiplantae</taxon>
        <taxon>Streptophyta</taxon>
        <taxon>Embryophyta</taxon>
        <taxon>Tracheophyta</taxon>
        <taxon>Spermatophyta</taxon>
        <taxon>Magnoliopsida</taxon>
        <taxon>eudicotyledons</taxon>
        <taxon>Gunneridae</taxon>
        <taxon>Pentapetalae</taxon>
        <taxon>Saxifragales</taxon>
        <taxon>Crassulaceae</taxon>
        <taxon>Kalanchoe</taxon>
    </lineage>
</organism>
<evidence type="ECO:0000313" key="2">
    <source>
        <dbReference type="EnsemblPlants" id="Kaladp0030s0030.1.v1.1"/>
    </source>
</evidence>
<dbReference type="EnsemblPlants" id="Kaladp0030s0030.1.v1.1">
    <property type="protein sequence ID" value="Kaladp0030s0030.1.v1.1"/>
    <property type="gene ID" value="Kaladp0030s0030.v1.1"/>
</dbReference>
<dbReference type="OMA" id="DEEPNGM"/>
<reference evidence="2" key="1">
    <citation type="submission" date="2021-01" db="UniProtKB">
        <authorList>
            <consortium name="EnsemblPlants"/>
        </authorList>
    </citation>
    <scope>IDENTIFICATION</scope>
</reference>
<accession>A0A7N0TA61</accession>
<name>A0A7N0TA61_KALFE</name>
<sequence>MAFYRNYSTEGDPGSLINETGQPVDRTPSLFQDEVLVASSSEKDFRLKIGDYHDDEEPNGMSEPNLNFEVGGGVSNSESYVKKGQGRWGLNFWKDCQPMLQEPGMCRGSKSGSDYKNDEGTDDNSSDDANCLRESGKVQTDVPADEMLSDDYYEQDGDDLSDSMTLIGVKSSGISKPISQYRPASIHNSRNSNALKHNGSDDDLDIDYDDDEEIDEDDPDDADFEPDDDDIQIGRVYGQFHASA</sequence>
<dbReference type="Proteomes" id="UP000594263">
    <property type="component" value="Unplaced"/>
</dbReference>
<feature type="compositionally biased region" description="Acidic residues" evidence="1">
    <location>
        <begin position="143"/>
        <end position="161"/>
    </location>
</feature>
<dbReference type="AlphaFoldDB" id="A0A7N0TA61"/>
<proteinExistence type="predicted"/>
<evidence type="ECO:0000256" key="1">
    <source>
        <dbReference type="SAM" id="MobiDB-lite"/>
    </source>
</evidence>
<protein>
    <submittedName>
        <fullName evidence="2">Uncharacterized protein</fullName>
    </submittedName>
</protein>
<feature type="region of interest" description="Disordered" evidence="1">
    <location>
        <begin position="103"/>
        <end position="230"/>
    </location>
</feature>
<feature type="region of interest" description="Disordered" evidence="1">
    <location>
        <begin position="1"/>
        <end position="25"/>
    </location>
</feature>
<feature type="compositionally biased region" description="Polar residues" evidence="1">
    <location>
        <begin position="186"/>
        <end position="195"/>
    </location>
</feature>
<keyword evidence="3" id="KW-1185">Reference proteome</keyword>